<gene>
    <name evidence="2" type="ORF">B1074C08.5</name>
</gene>
<sequence>MLELVLFDLPRAPAIASPPFSRVAAAASPRAVGPPRPGDLLPTAGLPAQGDE</sequence>
<protein>
    <submittedName>
        <fullName evidence="2">Uncharacterized protein</fullName>
    </submittedName>
</protein>
<evidence type="ECO:0000256" key="1">
    <source>
        <dbReference type="SAM" id="MobiDB-lite"/>
    </source>
</evidence>
<proteinExistence type="predicted"/>
<evidence type="ECO:0000313" key="3">
    <source>
        <dbReference type="Proteomes" id="UP000000763"/>
    </source>
</evidence>
<reference evidence="3" key="2">
    <citation type="journal article" date="2008" name="Nucleic Acids Res.">
        <title>The rice annotation project database (RAP-DB): 2008 update.</title>
        <authorList>
            <consortium name="The rice annotation project (RAP)"/>
        </authorList>
    </citation>
    <scope>GENOME REANNOTATION</scope>
    <source>
        <strain evidence="3">cv. Nipponbare</strain>
    </source>
</reference>
<evidence type="ECO:0000313" key="2">
    <source>
        <dbReference type="EMBL" id="BAD73726.1"/>
    </source>
</evidence>
<dbReference type="Proteomes" id="UP000000763">
    <property type="component" value="Chromosome 1"/>
</dbReference>
<dbReference type="EMBL" id="AP004357">
    <property type="protein sequence ID" value="BAD73726.1"/>
    <property type="molecule type" value="Genomic_DNA"/>
</dbReference>
<accession>Q5QLA3</accession>
<name>Q5QLA3_ORYSJ</name>
<organism evidence="2 3">
    <name type="scientific">Oryza sativa subsp. japonica</name>
    <name type="common">Rice</name>
    <dbReference type="NCBI Taxonomy" id="39947"/>
    <lineage>
        <taxon>Eukaryota</taxon>
        <taxon>Viridiplantae</taxon>
        <taxon>Streptophyta</taxon>
        <taxon>Embryophyta</taxon>
        <taxon>Tracheophyta</taxon>
        <taxon>Spermatophyta</taxon>
        <taxon>Magnoliopsida</taxon>
        <taxon>Liliopsida</taxon>
        <taxon>Poales</taxon>
        <taxon>Poaceae</taxon>
        <taxon>BOP clade</taxon>
        <taxon>Oryzoideae</taxon>
        <taxon>Oryzeae</taxon>
        <taxon>Oryzinae</taxon>
        <taxon>Oryza</taxon>
        <taxon>Oryza sativa</taxon>
    </lineage>
</organism>
<reference evidence="3" key="1">
    <citation type="journal article" date="2005" name="Nature">
        <title>The map-based sequence of the rice genome.</title>
        <authorList>
            <consortium name="International rice genome sequencing project (IRGSP)"/>
            <person name="Matsumoto T."/>
            <person name="Wu J."/>
            <person name="Kanamori H."/>
            <person name="Katayose Y."/>
            <person name="Fujisawa M."/>
            <person name="Namiki N."/>
            <person name="Mizuno H."/>
            <person name="Yamamoto K."/>
            <person name="Antonio B.A."/>
            <person name="Baba T."/>
            <person name="Sakata K."/>
            <person name="Nagamura Y."/>
            <person name="Aoki H."/>
            <person name="Arikawa K."/>
            <person name="Arita K."/>
            <person name="Bito T."/>
            <person name="Chiden Y."/>
            <person name="Fujitsuka N."/>
            <person name="Fukunaka R."/>
            <person name="Hamada M."/>
            <person name="Harada C."/>
            <person name="Hayashi A."/>
            <person name="Hijishita S."/>
            <person name="Honda M."/>
            <person name="Hosokawa S."/>
            <person name="Ichikawa Y."/>
            <person name="Idonuma A."/>
            <person name="Iijima M."/>
            <person name="Ikeda M."/>
            <person name="Ikeno M."/>
            <person name="Ito K."/>
            <person name="Ito S."/>
            <person name="Ito T."/>
            <person name="Ito Y."/>
            <person name="Ito Y."/>
            <person name="Iwabuchi A."/>
            <person name="Kamiya K."/>
            <person name="Karasawa W."/>
            <person name="Kurita K."/>
            <person name="Katagiri S."/>
            <person name="Kikuta A."/>
            <person name="Kobayashi H."/>
            <person name="Kobayashi N."/>
            <person name="Machita K."/>
            <person name="Maehara T."/>
            <person name="Masukawa M."/>
            <person name="Mizubayashi T."/>
            <person name="Mukai Y."/>
            <person name="Nagasaki H."/>
            <person name="Nagata Y."/>
            <person name="Naito S."/>
            <person name="Nakashima M."/>
            <person name="Nakama Y."/>
            <person name="Nakamichi Y."/>
            <person name="Nakamura M."/>
            <person name="Meguro A."/>
            <person name="Negishi M."/>
            <person name="Ohta I."/>
            <person name="Ohta T."/>
            <person name="Okamoto M."/>
            <person name="Ono N."/>
            <person name="Saji S."/>
            <person name="Sakaguchi M."/>
            <person name="Sakai K."/>
            <person name="Shibata M."/>
            <person name="Shimokawa T."/>
            <person name="Song J."/>
            <person name="Takazaki Y."/>
            <person name="Terasawa K."/>
            <person name="Tsugane M."/>
            <person name="Tsuji K."/>
            <person name="Ueda S."/>
            <person name="Waki K."/>
            <person name="Yamagata H."/>
            <person name="Yamamoto M."/>
            <person name="Yamamoto S."/>
            <person name="Yamane H."/>
            <person name="Yoshiki S."/>
            <person name="Yoshihara R."/>
            <person name="Yukawa K."/>
            <person name="Zhong H."/>
            <person name="Yano M."/>
            <person name="Yuan Q."/>
            <person name="Ouyang S."/>
            <person name="Liu J."/>
            <person name="Jones K.M."/>
            <person name="Gansberger K."/>
            <person name="Moffat K."/>
            <person name="Hill J."/>
            <person name="Bera J."/>
            <person name="Fadrosh D."/>
            <person name="Jin S."/>
            <person name="Johri S."/>
            <person name="Kim M."/>
            <person name="Overton L."/>
            <person name="Reardon M."/>
            <person name="Tsitrin T."/>
            <person name="Vuong H."/>
            <person name="Weaver B."/>
            <person name="Ciecko A."/>
            <person name="Tallon L."/>
            <person name="Jackson J."/>
            <person name="Pai G."/>
            <person name="Aken S.V."/>
            <person name="Utterback T."/>
            <person name="Reidmuller S."/>
            <person name="Feldblyum T."/>
            <person name="Hsiao J."/>
            <person name="Zismann V."/>
            <person name="Iobst S."/>
            <person name="de Vazeille A.R."/>
            <person name="Buell C.R."/>
            <person name="Ying K."/>
            <person name="Li Y."/>
            <person name="Lu T."/>
            <person name="Huang Y."/>
            <person name="Zhao Q."/>
            <person name="Feng Q."/>
            <person name="Zhang L."/>
            <person name="Zhu J."/>
            <person name="Weng Q."/>
            <person name="Mu J."/>
            <person name="Lu Y."/>
            <person name="Fan D."/>
            <person name="Liu Y."/>
            <person name="Guan J."/>
            <person name="Zhang Y."/>
            <person name="Yu S."/>
            <person name="Liu X."/>
            <person name="Zhang Y."/>
            <person name="Hong G."/>
            <person name="Han B."/>
            <person name="Choisne N."/>
            <person name="Demange N."/>
            <person name="Orjeda G."/>
            <person name="Samain S."/>
            <person name="Cattolico L."/>
            <person name="Pelletier E."/>
            <person name="Couloux A."/>
            <person name="Segurens B."/>
            <person name="Wincker P."/>
            <person name="D'Hont A."/>
            <person name="Scarpelli C."/>
            <person name="Weissenbach J."/>
            <person name="Salanoubat M."/>
            <person name="Quetier F."/>
            <person name="Yu Y."/>
            <person name="Kim H.R."/>
            <person name="Rambo T."/>
            <person name="Currie J."/>
            <person name="Collura K."/>
            <person name="Luo M."/>
            <person name="Yang T."/>
            <person name="Ammiraju J.S.S."/>
            <person name="Engler F."/>
            <person name="Soderlund C."/>
            <person name="Wing R.A."/>
            <person name="Palmer L.E."/>
            <person name="de la Bastide M."/>
            <person name="Spiegel L."/>
            <person name="Nascimento L."/>
            <person name="Zutavern T."/>
            <person name="O'Shaughnessy A."/>
            <person name="Dike S."/>
            <person name="Dedhia N."/>
            <person name="Preston R."/>
            <person name="Balija V."/>
            <person name="McCombie W.R."/>
            <person name="Chow T."/>
            <person name="Chen H."/>
            <person name="Chung M."/>
            <person name="Chen C."/>
            <person name="Shaw J."/>
            <person name="Wu H."/>
            <person name="Hsiao K."/>
            <person name="Chao Y."/>
            <person name="Chu M."/>
            <person name="Cheng C."/>
            <person name="Hour A."/>
            <person name="Lee P."/>
            <person name="Lin S."/>
            <person name="Lin Y."/>
            <person name="Liou J."/>
            <person name="Liu S."/>
            <person name="Hsing Y."/>
            <person name="Raghuvanshi S."/>
            <person name="Mohanty A."/>
            <person name="Bharti A.K."/>
            <person name="Gaur A."/>
            <person name="Gupta V."/>
            <person name="Kumar D."/>
            <person name="Ravi V."/>
            <person name="Vij S."/>
            <person name="Kapur A."/>
            <person name="Khurana P."/>
            <person name="Khurana P."/>
            <person name="Khurana J.P."/>
            <person name="Tyagi A.K."/>
            <person name="Gaikwad K."/>
            <person name="Singh A."/>
            <person name="Dalal V."/>
            <person name="Srivastava S."/>
            <person name="Dixit A."/>
            <person name="Pal A.K."/>
            <person name="Ghazi I.A."/>
            <person name="Yadav M."/>
            <person name="Pandit A."/>
            <person name="Bhargava A."/>
            <person name="Sureshbabu K."/>
            <person name="Batra K."/>
            <person name="Sharma T.R."/>
            <person name="Mohapatra T."/>
            <person name="Singh N.K."/>
            <person name="Messing J."/>
            <person name="Nelson A.B."/>
            <person name="Fuks G."/>
            <person name="Kavchok S."/>
            <person name="Keizer G."/>
            <person name="Linton E."/>
            <person name="Llaca V."/>
            <person name="Song R."/>
            <person name="Tanyolac B."/>
            <person name="Young S."/>
            <person name="Ho-Il K."/>
            <person name="Hahn J.H."/>
            <person name="Sangsakoo G."/>
            <person name="Vanavichit A."/>
            <person name="de Mattos Luiz.A.T."/>
            <person name="Zimmer P.D."/>
            <person name="Malone G."/>
            <person name="Dellagostin O."/>
            <person name="de Oliveira A.C."/>
            <person name="Bevan M."/>
            <person name="Bancroft I."/>
            <person name="Minx P."/>
            <person name="Cordum H."/>
            <person name="Wilson R."/>
            <person name="Cheng Z."/>
            <person name="Jin W."/>
            <person name="Jiang J."/>
            <person name="Leong S.A."/>
            <person name="Iwama H."/>
            <person name="Gojobori T."/>
            <person name="Itoh T."/>
            <person name="Niimura Y."/>
            <person name="Fujii Y."/>
            <person name="Habara T."/>
            <person name="Sakai H."/>
            <person name="Sato Y."/>
            <person name="Wilson G."/>
            <person name="Kumar K."/>
            <person name="McCouch S."/>
            <person name="Juretic N."/>
            <person name="Hoen D."/>
            <person name="Wright S."/>
            <person name="Bruskiewich R."/>
            <person name="Bureau T."/>
            <person name="Miyao A."/>
            <person name="Hirochika H."/>
            <person name="Nishikawa T."/>
            <person name="Kadowaki K."/>
            <person name="Sugiura M."/>
            <person name="Burr B."/>
            <person name="Sasaki T."/>
        </authorList>
    </citation>
    <scope>NUCLEOTIDE SEQUENCE [LARGE SCALE GENOMIC DNA]</scope>
    <source>
        <strain evidence="3">cv. Nipponbare</strain>
    </source>
</reference>
<dbReference type="AlphaFoldDB" id="Q5QLA3"/>
<feature type="region of interest" description="Disordered" evidence="1">
    <location>
        <begin position="26"/>
        <end position="52"/>
    </location>
</feature>